<dbReference type="EMBL" id="JAHLFE010000105">
    <property type="protein sequence ID" value="MBU3844267.1"/>
    <property type="molecule type" value="Genomic_DNA"/>
</dbReference>
<evidence type="ECO:0000256" key="6">
    <source>
        <dbReference type="RuleBase" id="RU000568"/>
    </source>
</evidence>
<evidence type="ECO:0000313" key="7">
    <source>
        <dbReference type="EMBL" id="MBU3844267.1"/>
    </source>
</evidence>
<dbReference type="PANTHER" id="PTHR33343">
    <property type="entry name" value="54S RIBOSOMAL PROTEIN BL35M"/>
    <property type="match status" value="1"/>
</dbReference>
<dbReference type="PROSITE" id="PS00936">
    <property type="entry name" value="RIBOSOMAL_L35"/>
    <property type="match status" value="1"/>
</dbReference>
<keyword evidence="2 5" id="KW-0689">Ribosomal protein</keyword>
<dbReference type="PANTHER" id="PTHR33343:SF1">
    <property type="entry name" value="LARGE RIBOSOMAL SUBUNIT PROTEIN BL35M"/>
    <property type="match status" value="1"/>
</dbReference>
<gene>
    <name evidence="5 7" type="primary">rpmI</name>
    <name evidence="7" type="ORF">H9847_05270</name>
</gene>
<dbReference type="InterPro" id="IPR018265">
    <property type="entry name" value="Ribosomal_bL35_CS"/>
</dbReference>
<dbReference type="GO" id="GO:0003735">
    <property type="term" value="F:structural constituent of ribosome"/>
    <property type="evidence" value="ECO:0007669"/>
    <property type="project" value="InterPro"/>
</dbReference>
<dbReference type="InterPro" id="IPR037229">
    <property type="entry name" value="Ribosomal_bL35_sf"/>
</dbReference>
<dbReference type="Proteomes" id="UP000733611">
    <property type="component" value="Unassembled WGS sequence"/>
</dbReference>
<sequence length="70" mass="8218">MAGKVKVKMKTDRGVAKRFKKTGSGHYKCRHQNLRHILTKKSRKRKRSLRVMTVVHTSNLRAIMRQLPYA</sequence>
<dbReference type="SUPFAM" id="SSF143034">
    <property type="entry name" value="L35p-like"/>
    <property type="match status" value="1"/>
</dbReference>
<organism evidence="7 8">
    <name type="scientific">Candidatus Anaerobiospirillum pullicola</name>
    <dbReference type="NCBI Taxonomy" id="2838451"/>
    <lineage>
        <taxon>Bacteria</taxon>
        <taxon>Pseudomonadati</taxon>
        <taxon>Pseudomonadota</taxon>
        <taxon>Gammaproteobacteria</taxon>
        <taxon>Aeromonadales</taxon>
        <taxon>Succinivibrionaceae</taxon>
        <taxon>Anaerobiospirillum</taxon>
    </lineage>
</organism>
<evidence type="ECO:0000256" key="2">
    <source>
        <dbReference type="ARBA" id="ARBA00022980"/>
    </source>
</evidence>
<dbReference type="Gene3D" id="4.10.410.60">
    <property type="match status" value="1"/>
</dbReference>
<comment type="similarity">
    <text evidence="1 5 6">Belongs to the bacterial ribosomal protein bL35 family.</text>
</comment>
<accession>A0A948TGE5</accession>
<reference evidence="7" key="1">
    <citation type="journal article" date="2021" name="PeerJ">
        <title>Extensive microbial diversity within the chicken gut microbiome revealed by metagenomics and culture.</title>
        <authorList>
            <person name="Gilroy R."/>
            <person name="Ravi A."/>
            <person name="Getino M."/>
            <person name="Pursley I."/>
            <person name="Horton D.L."/>
            <person name="Alikhan N.F."/>
            <person name="Baker D."/>
            <person name="Gharbi K."/>
            <person name="Hall N."/>
            <person name="Watson M."/>
            <person name="Adriaenssens E.M."/>
            <person name="Foster-Nyarko E."/>
            <person name="Jarju S."/>
            <person name="Secka A."/>
            <person name="Antonio M."/>
            <person name="Oren A."/>
            <person name="Chaudhuri R.R."/>
            <person name="La Ragione R."/>
            <person name="Hildebrand F."/>
            <person name="Pallen M.J."/>
        </authorList>
    </citation>
    <scope>NUCLEOTIDE SEQUENCE</scope>
    <source>
        <strain evidence="7">378</strain>
    </source>
</reference>
<comment type="caution">
    <text evidence="7">The sequence shown here is derived from an EMBL/GenBank/DDBJ whole genome shotgun (WGS) entry which is preliminary data.</text>
</comment>
<evidence type="ECO:0000256" key="1">
    <source>
        <dbReference type="ARBA" id="ARBA00006598"/>
    </source>
</evidence>
<dbReference type="AlphaFoldDB" id="A0A948TGE5"/>
<evidence type="ECO:0000256" key="3">
    <source>
        <dbReference type="ARBA" id="ARBA00023274"/>
    </source>
</evidence>
<dbReference type="HAMAP" id="MF_00514">
    <property type="entry name" value="Ribosomal_bL35"/>
    <property type="match status" value="1"/>
</dbReference>
<dbReference type="GO" id="GO:0022625">
    <property type="term" value="C:cytosolic large ribosomal subunit"/>
    <property type="evidence" value="ECO:0007669"/>
    <property type="project" value="TreeGrafter"/>
</dbReference>
<dbReference type="InterPro" id="IPR021137">
    <property type="entry name" value="Ribosomal_bL35-like"/>
</dbReference>
<evidence type="ECO:0000313" key="8">
    <source>
        <dbReference type="Proteomes" id="UP000733611"/>
    </source>
</evidence>
<dbReference type="GO" id="GO:0006412">
    <property type="term" value="P:translation"/>
    <property type="evidence" value="ECO:0007669"/>
    <property type="project" value="UniProtKB-UniRule"/>
</dbReference>
<evidence type="ECO:0000256" key="5">
    <source>
        <dbReference type="HAMAP-Rule" id="MF_00514"/>
    </source>
</evidence>
<dbReference type="Pfam" id="PF01632">
    <property type="entry name" value="Ribosomal_L35p"/>
    <property type="match status" value="1"/>
</dbReference>
<keyword evidence="3 5" id="KW-0687">Ribonucleoprotein</keyword>
<name>A0A948TGE5_9GAMM</name>
<reference evidence="7" key="2">
    <citation type="submission" date="2021-04" db="EMBL/GenBank/DDBJ databases">
        <authorList>
            <person name="Gilroy R."/>
        </authorList>
    </citation>
    <scope>NUCLEOTIDE SEQUENCE</scope>
    <source>
        <strain evidence="7">378</strain>
    </source>
</reference>
<protein>
    <recommendedName>
        <fullName evidence="4 5">Large ribosomal subunit protein bL35</fullName>
    </recommendedName>
</protein>
<proteinExistence type="inferred from homology"/>
<evidence type="ECO:0000256" key="4">
    <source>
        <dbReference type="ARBA" id="ARBA00071664"/>
    </source>
</evidence>
<dbReference type="PRINTS" id="PR00064">
    <property type="entry name" value="RIBOSOMALL35"/>
</dbReference>
<dbReference type="InterPro" id="IPR001706">
    <property type="entry name" value="Ribosomal_bL35"/>
</dbReference>
<dbReference type="FunFam" id="4.10.410.60:FF:000001">
    <property type="entry name" value="50S ribosomal protein L35"/>
    <property type="match status" value="1"/>
</dbReference>
<dbReference type="NCBIfam" id="TIGR00001">
    <property type="entry name" value="rpmI_bact"/>
    <property type="match status" value="1"/>
</dbReference>